<feature type="domain" description="Response regulatory" evidence="2">
    <location>
        <begin position="2"/>
        <end position="119"/>
    </location>
</feature>
<name>A0A918NYT9_9NEIS</name>
<evidence type="ECO:0000313" key="4">
    <source>
        <dbReference type="EMBL" id="GGY07733.1"/>
    </source>
</evidence>
<feature type="domain" description="HD-GYP" evidence="3">
    <location>
        <begin position="146"/>
        <end position="343"/>
    </location>
</feature>
<dbReference type="GO" id="GO:0008081">
    <property type="term" value="F:phosphoric diester hydrolase activity"/>
    <property type="evidence" value="ECO:0007669"/>
    <property type="project" value="UniProtKB-ARBA"/>
</dbReference>
<dbReference type="InterPro" id="IPR052020">
    <property type="entry name" value="Cyclic_di-GMP/3'3'-cGAMP_PDE"/>
</dbReference>
<comment type="caution">
    <text evidence="4">The sequence shown here is derived from an EMBL/GenBank/DDBJ whole genome shotgun (WGS) entry which is preliminary data.</text>
</comment>
<feature type="modified residue" description="4-aspartylphosphate" evidence="1">
    <location>
        <position position="52"/>
    </location>
</feature>
<protein>
    <submittedName>
        <fullName evidence="4">Two-component system response regulator</fullName>
    </submittedName>
</protein>
<reference evidence="4" key="2">
    <citation type="submission" date="2020-09" db="EMBL/GenBank/DDBJ databases">
        <authorList>
            <person name="Sun Q."/>
            <person name="Kim S."/>
        </authorList>
    </citation>
    <scope>NUCLEOTIDE SEQUENCE</scope>
    <source>
        <strain evidence="4">KCTC 32182</strain>
    </source>
</reference>
<dbReference type="AlphaFoldDB" id="A0A918NYT9"/>
<evidence type="ECO:0000313" key="5">
    <source>
        <dbReference type="Proteomes" id="UP000645257"/>
    </source>
</evidence>
<dbReference type="Gene3D" id="1.10.3210.10">
    <property type="entry name" value="Hypothetical protein af1432"/>
    <property type="match status" value="1"/>
</dbReference>
<accession>A0A918NYT9</accession>
<dbReference type="InterPro" id="IPR003607">
    <property type="entry name" value="HD/PDEase_dom"/>
</dbReference>
<dbReference type="CDD" id="cd00077">
    <property type="entry name" value="HDc"/>
    <property type="match status" value="1"/>
</dbReference>
<evidence type="ECO:0000259" key="3">
    <source>
        <dbReference type="PROSITE" id="PS51832"/>
    </source>
</evidence>
<dbReference type="SUPFAM" id="SSF109604">
    <property type="entry name" value="HD-domain/PDEase-like"/>
    <property type="match status" value="1"/>
</dbReference>
<dbReference type="PANTHER" id="PTHR45228">
    <property type="entry name" value="CYCLIC DI-GMP PHOSPHODIESTERASE TM_0186-RELATED"/>
    <property type="match status" value="1"/>
</dbReference>
<dbReference type="PANTHER" id="PTHR45228:SF1">
    <property type="entry name" value="CYCLIC DI-GMP PHOSPHODIESTERASE TM_0186"/>
    <property type="match status" value="1"/>
</dbReference>
<dbReference type="SMART" id="SM00448">
    <property type="entry name" value="REC"/>
    <property type="match status" value="1"/>
</dbReference>
<dbReference type="Pfam" id="PF13487">
    <property type="entry name" value="HD_5"/>
    <property type="match status" value="1"/>
</dbReference>
<dbReference type="InterPro" id="IPR037522">
    <property type="entry name" value="HD_GYP_dom"/>
</dbReference>
<dbReference type="RefSeq" id="WP_189531431.1">
    <property type="nucleotide sequence ID" value="NZ_BMYX01000003.1"/>
</dbReference>
<sequence length="360" mass="40249">MAILIVDDNSTNLILMTALARSVAEVEPVAFENPFEALAWSESHDPDLVLVDYMMPELDGHEFIRRFRAIPDRQDVPIVMITTENERPIRQKALELGATEFLAKPIDSVEFRIRVRNLLALSQARQQLSNRSQWLAEEVARATQVIRLREQELVLRLSRAAEYRDPETGAHINRMSSYAALIARGLGCEEEFVANLKLAAPMHDIGKLGIPDYILLKPGRLTPEELHIMQGHAEIGARILSGSHSPLIQLASRVAAGHHEKFDGTGYPLGLKGEAIPLEARIVAVADVFDALTSERPYKKPWPFDEARRYIEDGRGKHFCPRCVDAFCSNWEGVLGISREFPDDVPDEGDLPAEFEGGEA</sequence>
<organism evidence="4 5">
    <name type="scientific">Paludibacterium paludis</name>
    <dbReference type="NCBI Taxonomy" id="1225769"/>
    <lineage>
        <taxon>Bacteria</taxon>
        <taxon>Pseudomonadati</taxon>
        <taxon>Pseudomonadota</taxon>
        <taxon>Betaproteobacteria</taxon>
        <taxon>Neisseriales</taxon>
        <taxon>Chromobacteriaceae</taxon>
        <taxon>Paludibacterium</taxon>
    </lineage>
</organism>
<evidence type="ECO:0000256" key="1">
    <source>
        <dbReference type="PROSITE-ProRule" id="PRU00169"/>
    </source>
</evidence>
<dbReference type="CDD" id="cd17551">
    <property type="entry name" value="REC_RpfG-like"/>
    <property type="match status" value="1"/>
</dbReference>
<evidence type="ECO:0000259" key="2">
    <source>
        <dbReference type="PROSITE" id="PS50110"/>
    </source>
</evidence>
<proteinExistence type="predicted"/>
<dbReference type="Proteomes" id="UP000645257">
    <property type="component" value="Unassembled WGS sequence"/>
</dbReference>
<dbReference type="PROSITE" id="PS50110">
    <property type="entry name" value="RESPONSE_REGULATORY"/>
    <property type="match status" value="1"/>
</dbReference>
<dbReference type="InterPro" id="IPR001789">
    <property type="entry name" value="Sig_transdc_resp-reg_receiver"/>
</dbReference>
<dbReference type="SMART" id="SM00471">
    <property type="entry name" value="HDc"/>
    <property type="match status" value="1"/>
</dbReference>
<dbReference type="GO" id="GO:0000160">
    <property type="term" value="P:phosphorelay signal transduction system"/>
    <property type="evidence" value="ECO:0007669"/>
    <property type="project" value="InterPro"/>
</dbReference>
<dbReference type="InterPro" id="IPR011006">
    <property type="entry name" value="CheY-like_superfamily"/>
</dbReference>
<gene>
    <name evidence="4" type="ORF">GCM10011289_07810</name>
</gene>
<keyword evidence="1" id="KW-0597">Phosphoprotein</keyword>
<dbReference type="Gene3D" id="3.40.50.2300">
    <property type="match status" value="1"/>
</dbReference>
<reference evidence="4" key="1">
    <citation type="journal article" date="2014" name="Int. J. Syst. Evol. Microbiol.">
        <title>Complete genome sequence of Corynebacterium casei LMG S-19264T (=DSM 44701T), isolated from a smear-ripened cheese.</title>
        <authorList>
            <consortium name="US DOE Joint Genome Institute (JGI-PGF)"/>
            <person name="Walter F."/>
            <person name="Albersmeier A."/>
            <person name="Kalinowski J."/>
            <person name="Ruckert C."/>
        </authorList>
    </citation>
    <scope>NUCLEOTIDE SEQUENCE</scope>
    <source>
        <strain evidence="4">KCTC 32182</strain>
    </source>
</reference>
<dbReference type="PROSITE" id="PS51832">
    <property type="entry name" value="HD_GYP"/>
    <property type="match status" value="1"/>
</dbReference>
<dbReference type="SUPFAM" id="SSF52172">
    <property type="entry name" value="CheY-like"/>
    <property type="match status" value="1"/>
</dbReference>
<dbReference type="Pfam" id="PF00072">
    <property type="entry name" value="Response_reg"/>
    <property type="match status" value="1"/>
</dbReference>
<keyword evidence="5" id="KW-1185">Reference proteome</keyword>
<dbReference type="EMBL" id="BMYX01000003">
    <property type="protein sequence ID" value="GGY07733.1"/>
    <property type="molecule type" value="Genomic_DNA"/>
</dbReference>